<dbReference type="Pfam" id="PF12697">
    <property type="entry name" value="Abhydrolase_6"/>
    <property type="match status" value="1"/>
</dbReference>
<dbReference type="GO" id="GO:0016020">
    <property type="term" value="C:membrane"/>
    <property type="evidence" value="ECO:0000318"/>
    <property type="project" value="GO_Central"/>
</dbReference>
<protein>
    <recommendedName>
        <fullName evidence="1">AB hydrolase-1 domain-containing protein</fullName>
    </recommendedName>
</protein>
<dbReference type="EnsemblProtists" id="Phyra79165">
    <property type="protein sequence ID" value="Phyra79165"/>
    <property type="gene ID" value="Phyra79165"/>
</dbReference>
<dbReference type="STRING" id="164328.H3GQS3"/>
<evidence type="ECO:0000259" key="1">
    <source>
        <dbReference type="Pfam" id="PF12697"/>
    </source>
</evidence>
<dbReference type="EMBL" id="DS566034">
    <property type="status" value="NOT_ANNOTATED_CDS"/>
    <property type="molecule type" value="Genomic_DNA"/>
</dbReference>
<proteinExistence type="predicted"/>
<dbReference type="eggNOG" id="ENOG502S7ZY">
    <property type="taxonomic scope" value="Eukaryota"/>
</dbReference>
<sequence>MPSTPAATFLFAHGGGFCKQIWDPIIRRLKVSPLVQQVAADFVTFVFPYHGTKRDESVAPKLEVEDTKSPRVWHPAQNLLPTTTAEVQHQVHLLRKKHDAQGSRPALIGVGHSMGAGALWNAEVKDPGTFDALIMFEPVYGLEDGEMGDKVTSFLVSVTLQRESTWSSRKQAEEYFATLKNFSSWDRESLAAYVEGALVEDEATGKTVLACHPQIEASLYCHDILHFSDDELKRPKCSVRFHRGERSNMFFTPYFEAAVNKCPDIYSIGAPMEKCSHLLVLEDPTTTANKILSDLAKTAPFRQAPACRI</sequence>
<reference evidence="2" key="2">
    <citation type="submission" date="2015-06" db="UniProtKB">
        <authorList>
            <consortium name="EnsemblProtists"/>
        </authorList>
    </citation>
    <scope>IDENTIFICATION</scope>
    <source>
        <strain evidence="2">Pr102</strain>
    </source>
</reference>
<organism evidence="2 3">
    <name type="scientific">Phytophthora ramorum</name>
    <name type="common">Sudden oak death agent</name>
    <dbReference type="NCBI Taxonomy" id="164328"/>
    <lineage>
        <taxon>Eukaryota</taxon>
        <taxon>Sar</taxon>
        <taxon>Stramenopiles</taxon>
        <taxon>Oomycota</taxon>
        <taxon>Peronosporomycetes</taxon>
        <taxon>Peronosporales</taxon>
        <taxon>Peronosporaceae</taxon>
        <taxon>Phytophthora</taxon>
    </lineage>
</organism>
<evidence type="ECO:0000313" key="3">
    <source>
        <dbReference type="Proteomes" id="UP000005238"/>
    </source>
</evidence>
<evidence type="ECO:0000313" key="2">
    <source>
        <dbReference type="EnsemblProtists" id="Phyra79165"/>
    </source>
</evidence>
<reference evidence="3" key="1">
    <citation type="journal article" date="2006" name="Science">
        <title>Phytophthora genome sequences uncover evolutionary origins and mechanisms of pathogenesis.</title>
        <authorList>
            <person name="Tyler B.M."/>
            <person name="Tripathy S."/>
            <person name="Zhang X."/>
            <person name="Dehal P."/>
            <person name="Jiang R.H."/>
            <person name="Aerts A."/>
            <person name="Arredondo F.D."/>
            <person name="Baxter L."/>
            <person name="Bensasson D."/>
            <person name="Beynon J.L."/>
            <person name="Chapman J."/>
            <person name="Damasceno C.M."/>
            <person name="Dorrance A.E."/>
            <person name="Dou D."/>
            <person name="Dickerman A.W."/>
            <person name="Dubchak I.L."/>
            <person name="Garbelotto M."/>
            <person name="Gijzen M."/>
            <person name="Gordon S.G."/>
            <person name="Govers F."/>
            <person name="Grunwald N.J."/>
            <person name="Huang W."/>
            <person name="Ivors K.L."/>
            <person name="Jones R.W."/>
            <person name="Kamoun S."/>
            <person name="Krampis K."/>
            <person name="Lamour K.H."/>
            <person name="Lee M.K."/>
            <person name="McDonald W.H."/>
            <person name="Medina M."/>
            <person name="Meijer H.J."/>
            <person name="Nordberg E.K."/>
            <person name="Maclean D.J."/>
            <person name="Ospina-Giraldo M.D."/>
            <person name="Morris P.F."/>
            <person name="Phuntumart V."/>
            <person name="Putnam N.H."/>
            <person name="Rash S."/>
            <person name="Rose J.K."/>
            <person name="Sakihama Y."/>
            <person name="Salamov A.A."/>
            <person name="Savidor A."/>
            <person name="Scheuring C.F."/>
            <person name="Smith B.M."/>
            <person name="Sobral B.W."/>
            <person name="Terry A."/>
            <person name="Torto-Alalibo T.A."/>
            <person name="Win J."/>
            <person name="Xu Z."/>
            <person name="Zhang H."/>
            <person name="Grigoriev I.V."/>
            <person name="Rokhsar D.S."/>
            <person name="Boore J.L."/>
        </authorList>
    </citation>
    <scope>NUCLEOTIDE SEQUENCE [LARGE SCALE GENOMIC DNA]</scope>
    <source>
        <strain evidence="3">Pr102</strain>
    </source>
</reference>
<feature type="domain" description="AB hydrolase-1" evidence="1">
    <location>
        <begin position="9"/>
        <end position="288"/>
    </location>
</feature>
<keyword evidence="3" id="KW-1185">Reference proteome</keyword>
<dbReference type="GO" id="GO:0016298">
    <property type="term" value="F:lipase activity"/>
    <property type="evidence" value="ECO:0000318"/>
    <property type="project" value="GO_Central"/>
</dbReference>
<dbReference type="Gene3D" id="3.40.50.1820">
    <property type="entry name" value="alpha/beta hydrolase"/>
    <property type="match status" value="1"/>
</dbReference>
<dbReference type="Proteomes" id="UP000005238">
    <property type="component" value="Unassembled WGS sequence"/>
</dbReference>
<dbReference type="SUPFAM" id="SSF53474">
    <property type="entry name" value="alpha/beta-Hydrolases"/>
    <property type="match status" value="1"/>
</dbReference>
<dbReference type="OMA" id="DALIMFE"/>
<name>H3GQS3_PHYRM</name>
<dbReference type="InParanoid" id="H3GQS3"/>
<accession>H3GQS3</accession>
<dbReference type="InterPro" id="IPR029058">
    <property type="entry name" value="AB_hydrolase_fold"/>
</dbReference>
<dbReference type="HOGENOM" id="CLU_063575_0_0_1"/>
<dbReference type="VEuPathDB" id="FungiDB:KRP22_1365"/>
<dbReference type="InterPro" id="IPR000073">
    <property type="entry name" value="AB_hydrolase_1"/>
</dbReference>
<dbReference type="AlphaFoldDB" id="H3GQS3"/>
<dbReference type="VEuPathDB" id="FungiDB:KRP23_1263"/>